<evidence type="ECO:0000313" key="4">
    <source>
        <dbReference type="Proteomes" id="UP000014500"/>
    </source>
</evidence>
<dbReference type="SUPFAM" id="SSF90112">
    <property type="entry name" value="Neurotransmitter-gated ion-channel transmembrane pore"/>
    <property type="match status" value="1"/>
</dbReference>
<feature type="transmembrane region" description="Helical" evidence="1">
    <location>
        <begin position="80"/>
        <end position="101"/>
    </location>
</feature>
<dbReference type="GO" id="GO:0004888">
    <property type="term" value="F:transmembrane signaling receptor activity"/>
    <property type="evidence" value="ECO:0007669"/>
    <property type="project" value="InterPro"/>
</dbReference>
<dbReference type="Gene3D" id="1.20.58.390">
    <property type="entry name" value="Neurotransmitter-gated ion-channel transmembrane domain"/>
    <property type="match status" value="1"/>
</dbReference>
<dbReference type="HOGENOM" id="CLU_010920_4_2_1"/>
<evidence type="ECO:0000259" key="2">
    <source>
        <dbReference type="Pfam" id="PF02932"/>
    </source>
</evidence>
<dbReference type="EnsemblMetazoa" id="SMAR006862-RA">
    <property type="protein sequence ID" value="SMAR006862-PA"/>
    <property type="gene ID" value="SMAR006862"/>
</dbReference>
<dbReference type="PANTHER" id="PTHR18945">
    <property type="entry name" value="NEUROTRANSMITTER GATED ION CHANNEL"/>
    <property type="match status" value="1"/>
</dbReference>
<sequence length="182" mass="20629">NDACFKYIFIFQRIALPHILLVFLPSLLIVLLSWISFWLDVTLAAPRVSLGLTSLLTLATQFNSAQRNLPAVATIKALDIWMFVCIFMVFASLLVYAFAYICNQKKKSQVQVVGVPVAPETQVQAIGKSKGIAKNVFKKIKINKLRVISLGIDKSSRIIFPLFFLIFNIYYWNTYFTSPTPE</sequence>
<feature type="transmembrane region" description="Helical" evidence="1">
    <location>
        <begin position="15"/>
        <end position="39"/>
    </location>
</feature>
<dbReference type="PRINTS" id="PR00253">
    <property type="entry name" value="GABAARECEPTR"/>
</dbReference>
<dbReference type="EMBL" id="JH431730">
    <property type="status" value="NOT_ANNOTATED_CDS"/>
    <property type="molecule type" value="Genomic_DNA"/>
</dbReference>
<dbReference type="Pfam" id="PF02932">
    <property type="entry name" value="Neur_chan_memb"/>
    <property type="match status" value="1"/>
</dbReference>
<reference evidence="3" key="2">
    <citation type="submission" date="2015-02" db="UniProtKB">
        <authorList>
            <consortium name="EnsemblMetazoa"/>
        </authorList>
    </citation>
    <scope>IDENTIFICATION</scope>
</reference>
<keyword evidence="1" id="KW-0472">Membrane</keyword>
<proteinExistence type="predicted"/>
<dbReference type="GO" id="GO:0005254">
    <property type="term" value="F:chloride channel activity"/>
    <property type="evidence" value="ECO:0007669"/>
    <property type="project" value="UniProtKB-ARBA"/>
</dbReference>
<reference evidence="4" key="1">
    <citation type="submission" date="2011-05" db="EMBL/GenBank/DDBJ databases">
        <authorList>
            <person name="Richards S.R."/>
            <person name="Qu J."/>
            <person name="Jiang H."/>
            <person name="Jhangiani S.N."/>
            <person name="Agravi P."/>
            <person name="Goodspeed R."/>
            <person name="Gross S."/>
            <person name="Mandapat C."/>
            <person name="Jackson L."/>
            <person name="Mathew T."/>
            <person name="Pu L."/>
            <person name="Thornton R."/>
            <person name="Saada N."/>
            <person name="Wilczek-Boney K.B."/>
            <person name="Lee S."/>
            <person name="Kovar C."/>
            <person name="Wu Y."/>
            <person name="Scherer S.E."/>
            <person name="Worley K.C."/>
            <person name="Muzny D.M."/>
            <person name="Gibbs R."/>
        </authorList>
    </citation>
    <scope>NUCLEOTIDE SEQUENCE</scope>
    <source>
        <strain evidence="4">Brora</strain>
    </source>
</reference>
<dbReference type="eggNOG" id="KOG3644">
    <property type="taxonomic scope" value="Eukaryota"/>
</dbReference>
<dbReference type="GO" id="GO:0099095">
    <property type="term" value="F:ligand-gated monoatomic anion channel activity"/>
    <property type="evidence" value="ECO:0007669"/>
    <property type="project" value="UniProtKB-ARBA"/>
</dbReference>
<keyword evidence="1" id="KW-1133">Transmembrane helix</keyword>
<accession>T1J023</accession>
<feature type="transmembrane region" description="Helical" evidence="1">
    <location>
        <begin position="158"/>
        <end position="176"/>
    </location>
</feature>
<dbReference type="InterPro" id="IPR038050">
    <property type="entry name" value="Neuro_actylchol_rec"/>
</dbReference>
<evidence type="ECO:0000313" key="3">
    <source>
        <dbReference type="EnsemblMetazoa" id="SMAR006862-PA"/>
    </source>
</evidence>
<dbReference type="GO" id="GO:0016020">
    <property type="term" value="C:membrane"/>
    <property type="evidence" value="ECO:0007669"/>
    <property type="project" value="InterPro"/>
</dbReference>
<keyword evidence="4" id="KW-1185">Reference proteome</keyword>
<dbReference type="CDD" id="cd19049">
    <property type="entry name" value="LGIC_TM_anion"/>
    <property type="match status" value="1"/>
</dbReference>
<keyword evidence="1" id="KW-0812">Transmembrane</keyword>
<evidence type="ECO:0000256" key="1">
    <source>
        <dbReference type="SAM" id="Phobius"/>
    </source>
</evidence>
<dbReference type="InterPro" id="IPR006201">
    <property type="entry name" value="Neur_channel"/>
</dbReference>
<dbReference type="STRING" id="126957.T1J023"/>
<dbReference type="InterPro" id="IPR006029">
    <property type="entry name" value="Neurotrans-gated_channel_TM"/>
</dbReference>
<dbReference type="InterPro" id="IPR036719">
    <property type="entry name" value="Neuro-gated_channel_TM_sf"/>
</dbReference>
<name>T1J023_STRMM</name>
<dbReference type="InterPro" id="IPR006028">
    <property type="entry name" value="GABAA/Glycine_rcpt"/>
</dbReference>
<dbReference type="Proteomes" id="UP000014500">
    <property type="component" value="Unassembled WGS sequence"/>
</dbReference>
<dbReference type="OMA" id="YAFAYIC"/>
<dbReference type="GO" id="GO:0005230">
    <property type="term" value="F:extracellular ligand-gated monoatomic ion channel activity"/>
    <property type="evidence" value="ECO:0007669"/>
    <property type="project" value="UniProtKB-ARBA"/>
</dbReference>
<feature type="domain" description="Neurotransmitter-gated ion-channel transmembrane" evidence="2">
    <location>
        <begin position="23"/>
        <end position="109"/>
    </location>
</feature>
<organism evidence="3 4">
    <name type="scientific">Strigamia maritima</name>
    <name type="common">European centipede</name>
    <name type="synonym">Geophilus maritimus</name>
    <dbReference type="NCBI Taxonomy" id="126957"/>
    <lineage>
        <taxon>Eukaryota</taxon>
        <taxon>Metazoa</taxon>
        <taxon>Ecdysozoa</taxon>
        <taxon>Arthropoda</taxon>
        <taxon>Myriapoda</taxon>
        <taxon>Chilopoda</taxon>
        <taxon>Pleurostigmophora</taxon>
        <taxon>Geophilomorpha</taxon>
        <taxon>Linotaeniidae</taxon>
        <taxon>Strigamia</taxon>
    </lineage>
</organism>
<protein>
    <recommendedName>
        <fullName evidence="2">Neurotransmitter-gated ion-channel transmembrane domain-containing protein</fullName>
    </recommendedName>
</protein>
<dbReference type="AlphaFoldDB" id="T1J023"/>
<dbReference type="PhylomeDB" id="T1J023"/>